<evidence type="ECO:0000256" key="15">
    <source>
        <dbReference type="ARBA" id="ARBA00071867"/>
    </source>
</evidence>
<evidence type="ECO:0000256" key="18">
    <source>
        <dbReference type="ARBA" id="ARBA00080570"/>
    </source>
</evidence>
<organism evidence="21 22">
    <name type="scientific">Enterococcus rivorum</name>
    <dbReference type="NCBI Taxonomy" id="762845"/>
    <lineage>
        <taxon>Bacteria</taxon>
        <taxon>Bacillati</taxon>
        <taxon>Bacillota</taxon>
        <taxon>Bacilli</taxon>
        <taxon>Lactobacillales</taxon>
        <taxon>Enterococcaceae</taxon>
        <taxon>Enterococcus</taxon>
    </lineage>
</organism>
<evidence type="ECO:0000313" key="21">
    <source>
        <dbReference type="EMBL" id="OEH81638.1"/>
    </source>
</evidence>
<dbReference type="GO" id="GO:0004810">
    <property type="term" value="F:CCA tRNA nucleotidyltransferase activity"/>
    <property type="evidence" value="ECO:0007669"/>
    <property type="project" value="InterPro"/>
</dbReference>
<dbReference type="OrthoDB" id="9773948at2"/>
<evidence type="ECO:0000256" key="7">
    <source>
        <dbReference type="ARBA" id="ARBA00022840"/>
    </source>
</evidence>
<evidence type="ECO:0000259" key="20">
    <source>
        <dbReference type="PROSITE" id="PS51165"/>
    </source>
</evidence>
<evidence type="ECO:0000256" key="4">
    <source>
        <dbReference type="ARBA" id="ARBA00022555"/>
    </source>
</evidence>
<dbReference type="CDD" id="cd01712">
    <property type="entry name" value="PPase_ThiI"/>
    <property type="match status" value="1"/>
</dbReference>
<dbReference type="Proteomes" id="UP000095256">
    <property type="component" value="Unassembled WGS sequence"/>
</dbReference>
<feature type="binding site" evidence="19">
    <location>
        <position position="287"/>
    </location>
    <ligand>
        <name>ATP</name>
        <dbReference type="ChEBI" id="CHEBI:30616"/>
    </ligand>
</feature>
<dbReference type="InterPro" id="IPR050102">
    <property type="entry name" value="tRNA_sulfurtransferase_ThiI"/>
</dbReference>
<feature type="binding site" evidence="19">
    <location>
        <begin position="183"/>
        <end position="184"/>
    </location>
    <ligand>
        <name>ATP</name>
        <dbReference type="ChEBI" id="CHEBI:30616"/>
    </ligand>
</feature>
<accession>A0A1E5KV19</accession>
<dbReference type="SMART" id="SM00981">
    <property type="entry name" value="THUMP"/>
    <property type="match status" value="1"/>
</dbReference>
<dbReference type="Pfam" id="PF22025">
    <property type="entry name" value="ThiI_fer"/>
    <property type="match status" value="1"/>
</dbReference>
<dbReference type="SUPFAM" id="SSF52402">
    <property type="entry name" value="Adenine nucleotide alpha hydrolases-like"/>
    <property type="match status" value="1"/>
</dbReference>
<keyword evidence="9 19" id="KW-0784">Thiamine biosynthesis</keyword>
<dbReference type="GO" id="GO:0002937">
    <property type="term" value="P:tRNA 4-thiouridine biosynthesis"/>
    <property type="evidence" value="ECO:0007669"/>
    <property type="project" value="TreeGrafter"/>
</dbReference>
<keyword evidence="3 19" id="KW-0963">Cytoplasm</keyword>
<evidence type="ECO:0000256" key="1">
    <source>
        <dbReference type="ARBA" id="ARBA00004496"/>
    </source>
</evidence>
<dbReference type="EMBL" id="MIEK01000040">
    <property type="protein sequence ID" value="OEH81638.1"/>
    <property type="molecule type" value="Genomic_DNA"/>
</dbReference>
<dbReference type="GO" id="GO:0052837">
    <property type="term" value="P:thiazole biosynthetic process"/>
    <property type="evidence" value="ECO:0007669"/>
    <property type="project" value="TreeGrafter"/>
</dbReference>
<comment type="subcellular location">
    <subcellularLocation>
        <location evidence="1 19">Cytoplasm</location>
    </subcellularLocation>
</comment>
<dbReference type="InterPro" id="IPR049961">
    <property type="entry name" value="ThiI_N"/>
</dbReference>
<dbReference type="GO" id="GO:0005829">
    <property type="term" value="C:cytosol"/>
    <property type="evidence" value="ECO:0007669"/>
    <property type="project" value="TreeGrafter"/>
</dbReference>
<reference evidence="21 22" key="1">
    <citation type="submission" date="2016-09" db="EMBL/GenBank/DDBJ databases">
        <authorList>
            <person name="Capua I."/>
            <person name="De Benedictis P."/>
            <person name="Joannis T."/>
            <person name="Lombin L.H."/>
            <person name="Cattoli G."/>
        </authorList>
    </citation>
    <scope>NUCLEOTIDE SEQUENCE [LARGE SCALE GENOMIC DNA]</scope>
    <source>
        <strain evidence="21 22">LMG 25899</strain>
    </source>
</reference>
<comment type="caution">
    <text evidence="21">The sequence shown here is derived from an EMBL/GenBank/DDBJ whole genome shotgun (WGS) entry which is preliminary data.</text>
</comment>
<evidence type="ECO:0000256" key="11">
    <source>
        <dbReference type="ARBA" id="ARBA00052330"/>
    </source>
</evidence>
<feature type="binding site" evidence="19">
    <location>
        <position position="296"/>
    </location>
    <ligand>
        <name>ATP</name>
        <dbReference type="ChEBI" id="CHEBI:30616"/>
    </ligand>
</feature>
<dbReference type="STRING" id="762845.BCR26_16085"/>
<dbReference type="PROSITE" id="PS51165">
    <property type="entry name" value="THUMP"/>
    <property type="match status" value="1"/>
</dbReference>
<keyword evidence="6 19" id="KW-0547">Nucleotide-binding</keyword>
<dbReference type="FunFam" id="3.40.50.620:FF:000053">
    <property type="entry name" value="Probable tRNA sulfurtransferase"/>
    <property type="match status" value="1"/>
</dbReference>
<evidence type="ECO:0000256" key="2">
    <source>
        <dbReference type="ARBA" id="ARBA00004948"/>
    </source>
</evidence>
<dbReference type="EC" id="2.8.1.4" evidence="14 19"/>
<dbReference type="UniPathway" id="UPA00060"/>
<dbReference type="PANTHER" id="PTHR43209:SF1">
    <property type="entry name" value="TRNA SULFURTRANSFERASE"/>
    <property type="match status" value="1"/>
</dbReference>
<dbReference type="Gene3D" id="3.40.50.620">
    <property type="entry name" value="HUPs"/>
    <property type="match status" value="1"/>
</dbReference>
<evidence type="ECO:0000256" key="14">
    <source>
        <dbReference type="ARBA" id="ARBA00066827"/>
    </source>
</evidence>
<sequence length="404" mass="45322">MNYSEIMVRYGELSTKGKNKRKFTMQLAQNVKRALADFPAIKIHGDRDRMHILLNGEQSELIFPKLEKVFGIQSFSPSIRVEKEMPAIREMVKEVIRAAYLPGQTFKITSKRSDHHFELDSNELNRELGGAVFEVFPDIKVQMKKPDINIRVEIRQEAAYLSYETIRGAGGLPVGTAGRGMLMLSGGIDSPVAGYLAMKRGVEIEAVHFASPPYTSEQALQKAKDLAGKLVPYVGSIQFVEVPFTEIQEEIKRVVPQGYWMTVTRRLMLRLTDAIREQREGLVIINGESLGQVASQTLQSMAAINEVTTTPIIRPVVTMDKTEIIELAEKIDTFELAIQPFEDCCTIFAPPQPKTKPRLEKAQEYEARLDVSSLMERALAGLKVSEITGESATDRNSDEFLDLL</sequence>
<protein>
    <recommendedName>
        <fullName evidence="15 19">Probable tRNA sulfurtransferase</fullName>
        <ecNumber evidence="14 19">2.8.1.4</ecNumber>
    </recommendedName>
    <alternativeName>
        <fullName evidence="16 19">Sulfur carrier protein ThiS sulfurtransferase</fullName>
    </alternativeName>
    <alternativeName>
        <fullName evidence="17 19">Thiamine biosynthesis protein ThiI</fullName>
    </alternativeName>
    <alternativeName>
        <fullName evidence="18 19">tRNA 4-thiouridine synthase</fullName>
    </alternativeName>
</protein>
<comment type="catalytic activity">
    <reaction evidence="10 19">
        <text>[ThiI sulfur-carrier protein]-S-sulfanyl-L-cysteine + a uridine in tRNA + 2 reduced [2Fe-2S]-[ferredoxin] + ATP + H(+) = [ThiI sulfur-carrier protein]-L-cysteine + a 4-thiouridine in tRNA + 2 oxidized [2Fe-2S]-[ferredoxin] + AMP + diphosphate</text>
        <dbReference type="Rhea" id="RHEA:24176"/>
        <dbReference type="Rhea" id="RHEA-COMP:10000"/>
        <dbReference type="Rhea" id="RHEA-COMP:10001"/>
        <dbReference type="Rhea" id="RHEA-COMP:13337"/>
        <dbReference type="Rhea" id="RHEA-COMP:13338"/>
        <dbReference type="Rhea" id="RHEA-COMP:13339"/>
        <dbReference type="Rhea" id="RHEA-COMP:13340"/>
        <dbReference type="ChEBI" id="CHEBI:15378"/>
        <dbReference type="ChEBI" id="CHEBI:29950"/>
        <dbReference type="ChEBI" id="CHEBI:30616"/>
        <dbReference type="ChEBI" id="CHEBI:33019"/>
        <dbReference type="ChEBI" id="CHEBI:33737"/>
        <dbReference type="ChEBI" id="CHEBI:33738"/>
        <dbReference type="ChEBI" id="CHEBI:61963"/>
        <dbReference type="ChEBI" id="CHEBI:65315"/>
        <dbReference type="ChEBI" id="CHEBI:136798"/>
        <dbReference type="ChEBI" id="CHEBI:456215"/>
        <dbReference type="EC" id="2.8.1.4"/>
    </reaction>
</comment>
<evidence type="ECO:0000256" key="5">
    <source>
        <dbReference type="ARBA" id="ARBA00022679"/>
    </source>
</evidence>
<dbReference type="GO" id="GO:0005524">
    <property type="term" value="F:ATP binding"/>
    <property type="evidence" value="ECO:0007669"/>
    <property type="project" value="UniProtKB-UniRule"/>
</dbReference>
<keyword evidence="5 19" id="KW-0808">Transferase</keyword>
<keyword evidence="22" id="KW-1185">Reference proteome</keyword>
<dbReference type="GO" id="GO:0009228">
    <property type="term" value="P:thiamine biosynthetic process"/>
    <property type="evidence" value="ECO:0007669"/>
    <property type="project" value="UniProtKB-KW"/>
</dbReference>
<dbReference type="Pfam" id="PF02926">
    <property type="entry name" value="THUMP"/>
    <property type="match status" value="1"/>
</dbReference>
<evidence type="ECO:0000256" key="17">
    <source>
        <dbReference type="ARBA" id="ARBA00077849"/>
    </source>
</evidence>
<evidence type="ECO:0000256" key="9">
    <source>
        <dbReference type="ARBA" id="ARBA00022977"/>
    </source>
</evidence>
<dbReference type="SUPFAM" id="SSF143437">
    <property type="entry name" value="THUMP domain-like"/>
    <property type="match status" value="1"/>
</dbReference>
<feature type="domain" description="THUMP" evidence="20">
    <location>
        <begin position="60"/>
        <end position="165"/>
    </location>
</feature>
<evidence type="ECO:0000256" key="10">
    <source>
        <dbReference type="ARBA" id="ARBA00050570"/>
    </source>
</evidence>
<dbReference type="Gene3D" id="3.30.2130.30">
    <property type="match status" value="1"/>
</dbReference>
<keyword evidence="7 19" id="KW-0067">ATP-binding</keyword>
<dbReference type="GO" id="GO:0000049">
    <property type="term" value="F:tRNA binding"/>
    <property type="evidence" value="ECO:0007669"/>
    <property type="project" value="UniProtKB-UniRule"/>
</dbReference>
<dbReference type="CDD" id="cd11716">
    <property type="entry name" value="THUMP_ThiI"/>
    <property type="match status" value="1"/>
</dbReference>
<evidence type="ECO:0000256" key="12">
    <source>
        <dbReference type="ARBA" id="ARBA00058382"/>
    </source>
</evidence>
<name>A0A1E5KV19_9ENTE</name>
<dbReference type="InterPro" id="IPR054173">
    <property type="entry name" value="ThiI_fer"/>
</dbReference>
<dbReference type="NCBIfam" id="TIGR00342">
    <property type="entry name" value="tRNA uracil 4-sulfurtransferase ThiI"/>
    <property type="match status" value="1"/>
</dbReference>
<feature type="binding site" evidence="19">
    <location>
        <position position="265"/>
    </location>
    <ligand>
        <name>ATP</name>
        <dbReference type="ChEBI" id="CHEBI:30616"/>
    </ligand>
</feature>
<comment type="pathway">
    <text evidence="2 19">Cofactor biosynthesis; thiamine diphosphate biosynthesis.</text>
</comment>
<keyword evidence="8 19" id="KW-0694">RNA-binding</keyword>
<evidence type="ECO:0000256" key="6">
    <source>
        <dbReference type="ARBA" id="ARBA00022741"/>
    </source>
</evidence>
<dbReference type="GO" id="GO:0140741">
    <property type="term" value="F:tRNA-uracil-4 sulfurtransferase activity"/>
    <property type="evidence" value="ECO:0007669"/>
    <property type="project" value="UniProtKB-EC"/>
</dbReference>
<dbReference type="HAMAP" id="MF_00021">
    <property type="entry name" value="ThiI"/>
    <property type="match status" value="1"/>
</dbReference>
<evidence type="ECO:0000256" key="16">
    <source>
        <dbReference type="ARBA" id="ARBA00075337"/>
    </source>
</evidence>
<dbReference type="PANTHER" id="PTHR43209">
    <property type="entry name" value="TRNA SULFURTRANSFERASE"/>
    <property type="match status" value="1"/>
</dbReference>
<dbReference type="InterPro" id="IPR003720">
    <property type="entry name" value="tRNA_STrfase"/>
</dbReference>
<comment type="similarity">
    <text evidence="13 19">Belongs to the ThiI family.</text>
</comment>
<dbReference type="GO" id="GO:0009229">
    <property type="term" value="P:thiamine diphosphate biosynthetic process"/>
    <property type="evidence" value="ECO:0007669"/>
    <property type="project" value="UniProtKB-UniRule"/>
</dbReference>
<proteinExistence type="inferred from homology"/>
<dbReference type="InterPro" id="IPR014729">
    <property type="entry name" value="Rossmann-like_a/b/a_fold"/>
</dbReference>
<dbReference type="RefSeq" id="WP_069699392.1">
    <property type="nucleotide sequence ID" value="NZ_JAGGMA010000047.1"/>
</dbReference>
<evidence type="ECO:0000256" key="8">
    <source>
        <dbReference type="ARBA" id="ARBA00022884"/>
    </source>
</evidence>
<evidence type="ECO:0000256" key="13">
    <source>
        <dbReference type="ARBA" id="ARBA00061472"/>
    </source>
</evidence>
<evidence type="ECO:0000256" key="3">
    <source>
        <dbReference type="ARBA" id="ARBA00022490"/>
    </source>
</evidence>
<feature type="binding site" evidence="19">
    <location>
        <begin position="208"/>
        <end position="209"/>
    </location>
    <ligand>
        <name>ATP</name>
        <dbReference type="ChEBI" id="CHEBI:30616"/>
    </ligand>
</feature>
<dbReference type="InterPro" id="IPR020536">
    <property type="entry name" value="ThiI_AANH"/>
</dbReference>
<evidence type="ECO:0000313" key="22">
    <source>
        <dbReference type="Proteomes" id="UP000095256"/>
    </source>
</evidence>
<keyword evidence="4 19" id="KW-0820">tRNA-binding</keyword>
<gene>
    <name evidence="19" type="primary">thiI</name>
    <name evidence="21" type="ORF">BCR26_16085</name>
</gene>
<dbReference type="InterPro" id="IPR049962">
    <property type="entry name" value="THUMP_ThiI"/>
</dbReference>
<evidence type="ECO:0000256" key="19">
    <source>
        <dbReference type="HAMAP-Rule" id="MF_00021"/>
    </source>
</evidence>
<dbReference type="InterPro" id="IPR004114">
    <property type="entry name" value="THUMP_dom"/>
</dbReference>
<dbReference type="AlphaFoldDB" id="A0A1E5KV19"/>
<dbReference type="Pfam" id="PF02568">
    <property type="entry name" value="ThiI"/>
    <property type="match status" value="1"/>
</dbReference>
<comment type="catalytic activity">
    <reaction evidence="11 19">
        <text>[ThiS sulfur-carrier protein]-C-terminal Gly-Gly-AMP + S-sulfanyl-L-cysteinyl-[cysteine desulfurase] + AH2 = [ThiS sulfur-carrier protein]-C-terminal-Gly-aminoethanethioate + L-cysteinyl-[cysteine desulfurase] + A + AMP + 2 H(+)</text>
        <dbReference type="Rhea" id="RHEA:43340"/>
        <dbReference type="Rhea" id="RHEA-COMP:12157"/>
        <dbReference type="Rhea" id="RHEA-COMP:12158"/>
        <dbReference type="Rhea" id="RHEA-COMP:12910"/>
        <dbReference type="Rhea" id="RHEA-COMP:19908"/>
        <dbReference type="ChEBI" id="CHEBI:13193"/>
        <dbReference type="ChEBI" id="CHEBI:15378"/>
        <dbReference type="ChEBI" id="CHEBI:17499"/>
        <dbReference type="ChEBI" id="CHEBI:29950"/>
        <dbReference type="ChEBI" id="CHEBI:61963"/>
        <dbReference type="ChEBI" id="CHEBI:90618"/>
        <dbReference type="ChEBI" id="CHEBI:232372"/>
        <dbReference type="ChEBI" id="CHEBI:456215"/>
    </reaction>
</comment>
<comment type="function">
    <text evidence="12 19">Catalyzes the ATP-dependent transfer of a sulfur to tRNA to produce 4-thiouridine in position 8 of tRNAs, which functions as a near-UV photosensor. Also catalyzes the transfer of sulfur to the sulfur carrier protein ThiS, forming ThiS-thiocarboxylate. This is a step in the synthesis of thiazole, in the thiamine biosynthesis pathway. The sulfur is donated as persulfide by IscS.</text>
</comment>